<feature type="domain" description="WRKY19-like zinc finger" evidence="2">
    <location>
        <begin position="239"/>
        <end position="262"/>
    </location>
</feature>
<evidence type="ECO:0000313" key="3">
    <source>
        <dbReference type="EMBL" id="ETO79923.1"/>
    </source>
</evidence>
<proteinExistence type="predicted"/>
<organism evidence="3 4">
    <name type="scientific">Phytophthora nicotianae P1976</name>
    <dbReference type="NCBI Taxonomy" id="1317066"/>
    <lineage>
        <taxon>Eukaryota</taxon>
        <taxon>Sar</taxon>
        <taxon>Stramenopiles</taxon>
        <taxon>Oomycota</taxon>
        <taxon>Peronosporomycetes</taxon>
        <taxon>Peronosporales</taxon>
        <taxon>Peronosporaceae</taxon>
        <taxon>Phytophthora</taxon>
    </lineage>
</organism>
<feature type="domain" description="WRKY19-like zinc finger" evidence="2">
    <location>
        <begin position="263"/>
        <end position="286"/>
    </location>
</feature>
<dbReference type="PANTHER" id="PTHR31827">
    <property type="entry name" value="EMB|CAB89363.1"/>
    <property type="match status" value="1"/>
</dbReference>
<feature type="region of interest" description="Disordered" evidence="1">
    <location>
        <begin position="190"/>
        <end position="213"/>
    </location>
</feature>
<dbReference type="EMBL" id="ANJA01001051">
    <property type="protein sequence ID" value="ETO79923.1"/>
    <property type="molecule type" value="Genomic_DNA"/>
</dbReference>
<dbReference type="OrthoDB" id="69635at2759"/>
<name>A0A081AM12_PHYNI</name>
<gene>
    <name evidence="3" type="ORF">F444_05427</name>
</gene>
<accession>A0A081AM12</accession>
<feature type="compositionally biased region" description="Low complexity" evidence="1">
    <location>
        <begin position="190"/>
        <end position="209"/>
    </location>
</feature>
<dbReference type="Proteomes" id="UP000028582">
    <property type="component" value="Unassembled WGS sequence"/>
</dbReference>
<reference evidence="3 4" key="1">
    <citation type="submission" date="2013-11" db="EMBL/GenBank/DDBJ databases">
        <title>The Genome Sequence of Phytophthora parasitica P1976.</title>
        <authorList>
            <consortium name="The Broad Institute Genomics Platform"/>
            <person name="Russ C."/>
            <person name="Tyler B."/>
            <person name="Panabieres F."/>
            <person name="Shan W."/>
            <person name="Tripathy S."/>
            <person name="Grunwald N."/>
            <person name="Machado M."/>
            <person name="Johnson C.S."/>
            <person name="Walker B."/>
            <person name="Young S."/>
            <person name="Zeng Q."/>
            <person name="Gargeya S."/>
            <person name="Fitzgerald M."/>
            <person name="Haas B."/>
            <person name="Abouelleil A."/>
            <person name="Allen A.W."/>
            <person name="Alvarado L."/>
            <person name="Arachchi H.M."/>
            <person name="Berlin A.M."/>
            <person name="Chapman S.B."/>
            <person name="Gainer-Dewar J."/>
            <person name="Goldberg J."/>
            <person name="Griggs A."/>
            <person name="Gujja S."/>
            <person name="Hansen M."/>
            <person name="Howarth C."/>
            <person name="Imamovic A."/>
            <person name="Ireland A."/>
            <person name="Larimer J."/>
            <person name="McCowan C."/>
            <person name="Murphy C."/>
            <person name="Pearson M."/>
            <person name="Poon T.W."/>
            <person name="Priest M."/>
            <person name="Roberts A."/>
            <person name="Saif S."/>
            <person name="Shea T."/>
            <person name="Sisk P."/>
            <person name="Sykes S."/>
            <person name="Wortman J."/>
            <person name="Nusbaum C."/>
            <person name="Birren B."/>
        </authorList>
    </citation>
    <scope>NUCLEOTIDE SEQUENCE [LARGE SCALE GENOMIC DNA]</scope>
    <source>
        <strain evidence="3 4">P1976</strain>
    </source>
</reference>
<evidence type="ECO:0000259" key="2">
    <source>
        <dbReference type="Pfam" id="PF24906"/>
    </source>
</evidence>
<protein>
    <recommendedName>
        <fullName evidence="2">WRKY19-like zinc finger domain-containing protein</fullName>
    </recommendedName>
</protein>
<dbReference type="PANTHER" id="PTHR31827:SF1">
    <property type="entry name" value="EMB|CAB89363.1"/>
    <property type="match status" value="1"/>
</dbReference>
<comment type="caution">
    <text evidence="3">The sequence shown here is derived from an EMBL/GenBank/DDBJ whole genome shotgun (WGS) entry which is preliminary data.</text>
</comment>
<sequence length="334" mass="36110">MDPRFSPITVSDNMYNIGDLFNLPASMDLLNDEDFESTMMLLDNAAFRREDPDTMELNLTGLSDAFNTQDAESPLTRPDLKICSSGRTPVGGDAYIKQESAMPGYSPAIDSFLRESWDDIVYPLSRSAEASLKPTSRCSSPLTISVTPGRVNPLPLNYLLPIPSSLGGQPLMKNMPYLAPTVPLPPPTLRTVSNTSTSSTVSSASSTRSKSTRRAKPCIVEGCIRRAQSNNRCKTHGGGARCQVEGCDKSSQGGGLCRAHGGGKKCRVPGCTKGTQRLGLCYLHGGIRRCITEGCKKKDRGNGYCISHGGGRRCEAENCNRSVRKGNHCQMHQV</sequence>
<evidence type="ECO:0000313" key="4">
    <source>
        <dbReference type="Proteomes" id="UP000028582"/>
    </source>
</evidence>
<evidence type="ECO:0000256" key="1">
    <source>
        <dbReference type="SAM" id="MobiDB-lite"/>
    </source>
</evidence>
<dbReference type="Pfam" id="PF24906">
    <property type="entry name" value="Zf_WRKY19"/>
    <property type="match status" value="3"/>
</dbReference>
<dbReference type="AlphaFoldDB" id="A0A081AM12"/>
<feature type="domain" description="WRKY19-like zinc finger" evidence="2">
    <location>
        <begin position="288"/>
        <end position="310"/>
    </location>
</feature>
<dbReference type="InterPro" id="IPR056866">
    <property type="entry name" value="Znf_WRKY19"/>
</dbReference>